<keyword evidence="1" id="KW-0812">Transmembrane</keyword>
<reference evidence="2 3" key="1">
    <citation type="journal article" date="2017" name="PLoS Biol.">
        <title>The sea cucumber genome provides insights into morphological evolution and visceral regeneration.</title>
        <authorList>
            <person name="Zhang X."/>
            <person name="Sun L."/>
            <person name="Yuan J."/>
            <person name="Sun Y."/>
            <person name="Gao Y."/>
            <person name="Zhang L."/>
            <person name="Li S."/>
            <person name="Dai H."/>
            <person name="Hamel J.F."/>
            <person name="Liu C."/>
            <person name="Yu Y."/>
            <person name="Liu S."/>
            <person name="Lin W."/>
            <person name="Guo K."/>
            <person name="Jin S."/>
            <person name="Xu P."/>
            <person name="Storey K.B."/>
            <person name="Huan P."/>
            <person name="Zhang T."/>
            <person name="Zhou Y."/>
            <person name="Zhang J."/>
            <person name="Lin C."/>
            <person name="Li X."/>
            <person name="Xing L."/>
            <person name="Huo D."/>
            <person name="Sun M."/>
            <person name="Wang L."/>
            <person name="Mercier A."/>
            <person name="Li F."/>
            <person name="Yang H."/>
            <person name="Xiang J."/>
        </authorList>
    </citation>
    <scope>NUCLEOTIDE SEQUENCE [LARGE SCALE GENOMIC DNA]</scope>
    <source>
        <strain evidence="2">Shaxun</strain>
        <tissue evidence="2">Muscle</tissue>
    </source>
</reference>
<sequence>MCLCSKVRSALSGRGPGMWATSLNARYIIGRLQYLNLDKKGVPWKSFLVVCFGWPIACSSYRGYVRLNYRLEDEMFVDVLTCVTWGIAELMWGCYVYLIYATRLSFQIQFDLILRYLKNNEGRTELCLNVLRQVVVDYRCFLDCISMYMSVWIPLCVLEVTSNLIWQYRLAGDQDEREIIASSNAKFCMRISMFVTLPLIALGNVHNTNLWEKFQERVHCVKGNNGRNDYFWESITKYLKRVDQKSSGVSLTVMLSILGFYMALVLGNQDVELL</sequence>
<evidence type="ECO:0008006" key="4">
    <source>
        <dbReference type="Google" id="ProtNLM"/>
    </source>
</evidence>
<dbReference type="EMBL" id="MRZV01002149">
    <property type="protein sequence ID" value="PIK34528.1"/>
    <property type="molecule type" value="Genomic_DNA"/>
</dbReference>
<keyword evidence="3" id="KW-1185">Reference proteome</keyword>
<dbReference type="OrthoDB" id="10042460at2759"/>
<organism evidence="2 3">
    <name type="scientific">Stichopus japonicus</name>
    <name type="common">Sea cucumber</name>
    <dbReference type="NCBI Taxonomy" id="307972"/>
    <lineage>
        <taxon>Eukaryota</taxon>
        <taxon>Metazoa</taxon>
        <taxon>Echinodermata</taxon>
        <taxon>Eleutherozoa</taxon>
        <taxon>Echinozoa</taxon>
        <taxon>Holothuroidea</taxon>
        <taxon>Aspidochirotacea</taxon>
        <taxon>Aspidochirotida</taxon>
        <taxon>Stichopodidae</taxon>
        <taxon>Apostichopus</taxon>
    </lineage>
</organism>
<gene>
    <name evidence="2" type="ORF">BSL78_28653</name>
</gene>
<feature type="transmembrane region" description="Helical" evidence="1">
    <location>
        <begin position="76"/>
        <end position="100"/>
    </location>
</feature>
<feature type="transmembrane region" description="Helical" evidence="1">
    <location>
        <begin position="44"/>
        <end position="64"/>
    </location>
</feature>
<evidence type="ECO:0000256" key="1">
    <source>
        <dbReference type="SAM" id="Phobius"/>
    </source>
</evidence>
<name>A0A2G8JFM6_STIJA</name>
<evidence type="ECO:0000313" key="2">
    <source>
        <dbReference type="EMBL" id="PIK34528.1"/>
    </source>
</evidence>
<accession>A0A2G8JFM6</accession>
<evidence type="ECO:0000313" key="3">
    <source>
        <dbReference type="Proteomes" id="UP000230750"/>
    </source>
</evidence>
<dbReference type="AlphaFoldDB" id="A0A2G8JFM6"/>
<comment type="caution">
    <text evidence="2">The sequence shown here is derived from an EMBL/GenBank/DDBJ whole genome shotgun (WGS) entry which is preliminary data.</text>
</comment>
<keyword evidence="1" id="KW-0472">Membrane</keyword>
<dbReference type="Proteomes" id="UP000230750">
    <property type="component" value="Unassembled WGS sequence"/>
</dbReference>
<keyword evidence="1" id="KW-1133">Transmembrane helix</keyword>
<proteinExistence type="predicted"/>
<protein>
    <recommendedName>
        <fullName evidence="4">Gustatory receptor</fullName>
    </recommendedName>
</protein>
<feature type="transmembrane region" description="Helical" evidence="1">
    <location>
        <begin position="248"/>
        <end position="267"/>
    </location>
</feature>